<feature type="compositionally biased region" description="Basic residues" evidence="1">
    <location>
        <begin position="112"/>
        <end position="124"/>
    </location>
</feature>
<protein>
    <submittedName>
        <fullName evidence="2">Uncharacterized protein</fullName>
    </submittedName>
</protein>
<feature type="compositionally biased region" description="Basic and acidic residues" evidence="1">
    <location>
        <begin position="54"/>
        <end position="72"/>
    </location>
</feature>
<sequence length="173" mass="19890">MGELGNKKKGKPDADERGNKGRQKNKQQRHEGWRGKKGSGKSTKPPKHIPRKTKGNERKNEGKNPKQDERATIKHRQISTPKRRGGEIAQPRQTEQPKRKTTRTAQWNQRTSHQHTKTKRRSYRRQPEKPQELRELGRGGVGGGWKKIGRNSRTNTRTPPHTSPRRPRGGEEG</sequence>
<feature type="region of interest" description="Disordered" evidence="1">
    <location>
        <begin position="1"/>
        <end position="173"/>
    </location>
</feature>
<evidence type="ECO:0000313" key="2">
    <source>
        <dbReference type="EMBL" id="CAL1602731.1"/>
    </source>
</evidence>
<feature type="compositionally biased region" description="Basic residues" evidence="1">
    <location>
        <begin position="35"/>
        <end position="53"/>
    </location>
</feature>
<dbReference type="AlphaFoldDB" id="A0AAV2LL64"/>
<feature type="compositionally biased region" description="Basic and acidic residues" evidence="1">
    <location>
        <begin position="125"/>
        <end position="137"/>
    </location>
</feature>
<proteinExistence type="predicted"/>
<evidence type="ECO:0000256" key="1">
    <source>
        <dbReference type="SAM" id="MobiDB-lite"/>
    </source>
</evidence>
<reference evidence="2 3" key="1">
    <citation type="submission" date="2024-04" db="EMBL/GenBank/DDBJ databases">
        <authorList>
            <person name="Waldvogel A.-M."/>
            <person name="Schoenle A."/>
        </authorList>
    </citation>
    <scope>NUCLEOTIDE SEQUENCE [LARGE SCALE GENOMIC DNA]</scope>
</reference>
<evidence type="ECO:0000313" key="3">
    <source>
        <dbReference type="Proteomes" id="UP001497482"/>
    </source>
</evidence>
<feature type="compositionally biased region" description="Low complexity" evidence="1">
    <location>
        <begin position="151"/>
        <end position="160"/>
    </location>
</feature>
<accession>A0AAV2LL64</accession>
<feature type="compositionally biased region" description="Basic residues" evidence="1">
    <location>
        <begin position="73"/>
        <end position="83"/>
    </location>
</feature>
<keyword evidence="3" id="KW-1185">Reference proteome</keyword>
<name>A0AAV2LL64_KNICA</name>
<dbReference type="EMBL" id="OZ035825">
    <property type="protein sequence ID" value="CAL1602731.1"/>
    <property type="molecule type" value="Genomic_DNA"/>
</dbReference>
<gene>
    <name evidence="2" type="ORF">KC01_LOCUS30476</name>
</gene>
<dbReference type="Proteomes" id="UP001497482">
    <property type="component" value="Chromosome 3"/>
</dbReference>
<organism evidence="2 3">
    <name type="scientific">Knipowitschia caucasica</name>
    <name type="common">Caucasian dwarf goby</name>
    <name type="synonym">Pomatoschistus caucasicus</name>
    <dbReference type="NCBI Taxonomy" id="637954"/>
    <lineage>
        <taxon>Eukaryota</taxon>
        <taxon>Metazoa</taxon>
        <taxon>Chordata</taxon>
        <taxon>Craniata</taxon>
        <taxon>Vertebrata</taxon>
        <taxon>Euteleostomi</taxon>
        <taxon>Actinopterygii</taxon>
        <taxon>Neopterygii</taxon>
        <taxon>Teleostei</taxon>
        <taxon>Neoteleostei</taxon>
        <taxon>Acanthomorphata</taxon>
        <taxon>Gobiaria</taxon>
        <taxon>Gobiiformes</taxon>
        <taxon>Gobioidei</taxon>
        <taxon>Gobiidae</taxon>
        <taxon>Gobiinae</taxon>
        <taxon>Knipowitschia</taxon>
    </lineage>
</organism>